<dbReference type="InterPro" id="IPR036427">
    <property type="entry name" value="Bromodomain-like_sf"/>
</dbReference>
<dbReference type="PROSITE" id="PS00633">
    <property type="entry name" value="BROMODOMAIN_1"/>
    <property type="match status" value="1"/>
</dbReference>
<dbReference type="EMBL" id="HG793125">
    <property type="protein sequence ID" value="CDK24477.1"/>
    <property type="molecule type" value="Genomic_DNA"/>
</dbReference>
<evidence type="ECO:0000313" key="11">
    <source>
        <dbReference type="EMBL" id="CDK24477.1"/>
    </source>
</evidence>
<keyword evidence="6" id="KW-0804">Transcription</keyword>
<keyword evidence="7" id="KW-0539">Nucleus</keyword>
<keyword evidence="4" id="KW-0805">Transcription regulation</keyword>
<keyword evidence="3" id="KW-0156">Chromatin regulator</keyword>
<dbReference type="Proteomes" id="UP000019384">
    <property type="component" value="Unassembled WGS sequence"/>
</dbReference>
<dbReference type="SMART" id="SM00297">
    <property type="entry name" value="BROMO"/>
    <property type="match status" value="2"/>
</dbReference>
<dbReference type="STRING" id="1382522.W6MJ72"/>
<reference evidence="11" key="2">
    <citation type="submission" date="2014-02" db="EMBL/GenBank/DDBJ databases">
        <title>Complete DNA sequence of /Kuraishia capsulata/ illustrates novel genomic features among budding yeasts (/Saccharomycotina/).</title>
        <authorList>
            <person name="Morales L."/>
            <person name="Noel B."/>
            <person name="Porcel B."/>
            <person name="Marcet-Houben M."/>
            <person name="Hullo M-F."/>
            <person name="Sacerdot C."/>
            <person name="Tekaia F."/>
            <person name="Leh-Louis V."/>
            <person name="Despons L."/>
            <person name="Khanna V."/>
            <person name="Aury J-M."/>
            <person name="Barbe V."/>
            <person name="Couloux A."/>
            <person name="Labadie K."/>
            <person name="Pelletier E."/>
            <person name="Souciet J-L."/>
            <person name="Boekhout T."/>
            <person name="Gabaldon T."/>
            <person name="Wincker P."/>
            <person name="Dujon B."/>
        </authorList>
    </citation>
    <scope>NUCLEOTIDE SEQUENCE</scope>
    <source>
        <strain evidence="11">CBS 1993</strain>
    </source>
</reference>
<keyword evidence="12" id="KW-1185">Reference proteome</keyword>
<dbReference type="GO" id="GO:0016586">
    <property type="term" value="C:RSC-type complex"/>
    <property type="evidence" value="ECO:0007669"/>
    <property type="project" value="InterPro"/>
</dbReference>
<dbReference type="SUPFAM" id="SSF47370">
    <property type="entry name" value="Bromodomain"/>
    <property type="match status" value="2"/>
</dbReference>
<dbReference type="Pfam" id="PF00439">
    <property type="entry name" value="Bromodomain"/>
    <property type="match status" value="2"/>
</dbReference>
<protein>
    <recommendedName>
        <fullName evidence="10">Bromo domain-containing protein</fullName>
    </recommendedName>
</protein>
<dbReference type="InterPro" id="IPR001487">
    <property type="entry name" value="Bromodomain"/>
</dbReference>
<feature type="compositionally biased region" description="Basic residues" evidence="9">
    <location>
        <begin position="151"/>
        <end position="160"/>
    </location>
</feature>
<keyword evidence="5 8" id="KW-0103">Bromodomain</keyword>
<dbReference type="PANTHER" id="PTHR16062:SF19">
    <property type="entry name" value="PROTEIN POLYBROMO-1"/>
    <property type="match status" value="1"/>
</dbReference>
<evidence type="ECO:0000256" key="3">
    <source>
        <dbReference type="ARBA" id="ARBA00022853"/>
    </source>
</evidence>
<evidence type="ECO:0000256" key="2">
    <source>
        <dbReference type="ARBA" id="ARBA00022737"/>
    </source>
</evidence>
<evidence type="ECO:0000256" key="4">
    <source>
        <dbReference type="ARBA" id="ARBA00023015"/>
    </source>
</evidence>
<evidence type="ECO:0000256" key="8">
    <source>
        <dbReference type="PROSITE-ProRule" id="PRU00035"/>
    </source>
</evidence>
<feature type="compositionally biased region" description="Acidic residues" evidence="9">
    <location>
        <begin position="342"/>
        <end position="361"/>
    </location>
</feature>
<dbReference type="GO" id="GO:0003682">
    <property type="term" value="F:chromatin binding"/>
    <property type="evidence" value="ECO:0007669"/>
    <property type="project" value="TreeGrafter"/>
</dbReference>
<dbReference type="PRINTS" id="PR00503">
    <property type="entry name" value="BROMODOMAIN"/>
</dbReference>
<dbReference type="InterPro" id="IPR018359">
    <property type="entry name" value="Bromodomain_CS"/>
</dbReference>
<proteinExistence type="predicted"/>
<dbReference type="PROSITE" id="PS50014">
    <property type="entry name" value="BROMODOMAIN_2"/>
    <property type="match status" value="2"/>
</dbReference>
<evidence type="ECO:0000256" key="6">
    <source>
        <dbReference type="ARBA" id="ARBA00023163"/>
    </source>
</evidence>
<dbReference type="Gene3D" id="1.20.920.10">
    <property type="entry name" value="Bromodomain-like"/>
    <property type="match status" value="2"/>
</dbReference>
<dbReference type="GeneID" id="34517882"/>
<name>W6MJ72_9ASCO</name>
<dbReference type="GO" id="GO:0006338">
    <property type="term" value="P:chromatin remodeling"/>
    <property type="evidence" value="ECO:0007669"/>
    <property type="project" value="InterPro"/>
</dbReference>
<feature type="region of interest" description="Disordered" evidence="9">
    <location>
        <begin position="136"/>
        <end position="160"/>
    </location>
</feature>
<feature type="region of interest" description="Disordered" evidence="9">
    <location>
        <begin position="316"/>
        <end position="376"/>
    </location>
</feature>
<comment type="subcellular location">
    <subcellularLocation>
        <location evidence="1">Nucleus</location>
    </subcellularLocation>
</comment>
<reference evidence="11" key="1">
    <citation type="submission" date="2013-12" db="EMBL/GenBank/DDBJ databases">
        <authorList>
            <person name="Genoscope - CEA"/>
        </authorList>
    </citation>
    <scope>NUCLEOTIDE SEQUENCE</scope>
    <source>
        <strain evidence="11">CBS 1993</strain>
    </source>
</reference>
<sequence>MPSKRKGSSANSSPTVKRVRSEIDKEQLQQFLNSTVQLIANLRDDNNNLISKDFNKLPSNKLYPDYYQLIENPISIHEIRSKIASKKYLDANQFLQDVELMANNANFYNDPESDIALDAKKILEFVDDQVKQLLEGESHTVEDDEEPVKTPAKRGRKPKPVKVIDDYSSKLEKILKELIDFKIPKRGKIAGPFMEEVDGELYPDYYTVIEEAMAFNTVLDNLDSGKYSEGLEGVDVFERDVNLIFQNSFTYNEEESLIFQDATILKEHFVESLREFKSEIEEEAEDEPSHIKIKLKPGRKPSAALPKITLNLKKIKDESESVEPEITPKKKRGRKPKRLLEEQQEEVEIEEVIEQEPTPEPEPEKEQFTYRHHKSKNSSQTYIQDLSISTLKTLITPNPYYNSQQQQPENTIPQYFEFLFPSLGQNDDSLGSRNYSINVPSMAGTVTILTTLNESLLKRKYTSTLLVNGEKVTPSPSVTYTDSDEVLKTKFEVKLGTGLNSVQFTCSVPPVVGLDENGKLPPRSATNPTNPENMINETVMIWINVAQ</sequence>
<dbReference type="CDD" id="cd04369">
    <property type="entry name" value="Bromodomain"/>
    <property type="match status" value="2"/>
</dbReference>
<evidence type="ECO:0000313" key="12">
    <source>
        <dbReference type="Proteomes" id="UP000019384"/>
    </source>
</evidence>
<dbReference type="HOGENOM" id="CLU_035525_0_0_1"/>
<dbReference type="RefSeq" id="XP_022456494.1">
    <property type="nucleotide sequence ID" value="XM_022604980.1"/>
</dbReference>
<keyword evidence="2" id="KW-0677">Repeat</keyword>
<gene>
    <name evidence="11" type="ORF">KUCA_T00000440001</name>
</gene>
<evidence type="ECO:0000256" key="7">
    <source>
        <dbReference type="ARBA" id="ARBA00023242"/>
    </source>
</evidence>
<dbReference type="AlphaFoldDB" id="W6MJ72"/>
<dbReference type="OrthoDB" id="1742084at2759"/>
<dbReference type="PANTHER" id="PTHR16062">
    <property type="entry name" value="SWI/SNF-RELATED"/>
    <property type="match status" value="1"/>
</dbReference>
<evidence type="ECO:0000259" key="10">
    <source>
        <dbReference type="PROSITE" id="PS50014"/>
    </source>
</evidence>
<organism evidence="11 12">
    <name type="scientific">Kuraishia capsulata CBS 1993</name>
    <dbReference type="NCBI Taxonomy" id="1382522"/>
    <lineage>
        <taxon>Eukaryota</taxon>
        <taxon>Fungi</taxon>
        <taxon>Dikarya</taxon>
        <taxon>Ascomycota</taxon>
        <taxon>Saccharomycotina</taxon>
        <taxon>Pichiomycetes</taxon>
        <taxon>Pichiales</taxon>
        <taxon>Pichiaceae</taxon>
        <taxon>Kuraishia</taxon>
    </lineage>
</organism>
<evidence type="ECO:0000256" key="9">
    <source>
        <dbReference type="SAM" id="MobiDB-lite"/>
    </source>
</evidence>
<accession>W6MJ72</accession>
<feature type="domain" description="Bromo" evidence="10">
    <location>
        <begin position="46"/>
        <end position="116"/>
    </location>
</feature>
<dbReference type="InterPro" id="IPR037382">
    <property type="entry name" value="Rsc/polybromo"/>
</dbReference>
<evidence type="ECO:0000256" key="5">
    <source>
        <dbReference type="ARBA" id="ARBA00023117"/>
    </source>
</evidence>
<dbReference type="GO" id="GO:0006368">
    <property type="term" value="P:transcription elongation by RNA polymerase II"/>
    <property type="evidence" value="ECO:0007669"/>
    <property type="project" value="TreeGrafter"/>
</dbReference>
<feature type="domain" description="Bromo" evidence="10">
    <location>
        <begin position="185"/>
        <end position="259"/>
    </location>
</feature>
<evidence type="ECO:0000256" key="1">
    <source>
        <dbReference type="ARBA" id="ARBA00004123"/>
    </source>
</evidence>